<dbReference type="InterPro" id="IPR029058">
    <property type="entry name" value="AB_hydrolase_fold"/>
</dbReference>
<dbReference type="EMBL" id="CP033622">
    <property type="protein sequence ID" value="QIZ51605.1"/>
    <property type="molecule type" value="Genomic_DNA"/>
</dbReference>
<feature type="domain" description="Carrier" evidence="3">
    <location>
        <begin position="321"/>
        <end position="397"/>
    </location>
</feature>
<dbReference type="Pfam" id="PF00550">
    <property type="entry name" value="PP-binding"/>
    <property type="match status" value="1"/>
</dbReference>
<dbReference type="SUPFAM" id="SSF53474">
    <property type="entry name" value="alpha/beta-Hydrolases"/>
    <property type="match status" value="1"/>
</dbReference>
<dbReference type="GO" id="GO:0031177">
    <property type="term" value="F:phosphopantetheine binding"/>
    <property type="evidence" value="ECO:0007669"/>
    <property type="project" value="InterPro"/>
</dbReference>
<dbReference type="Gene3D" id="3.40.50.1820">
    <property type="entry name" value="alpha/beta hydrolase"/>
    <property type="match status" value="1"/>
</dbReference>
<dbReference type="PANTHER" id="PTHR45527">
    <property type="entry name" value="NONRIBOSOMAL PEPTIDE SYNTHETASE"/>
    <property type="match status" value="1"/>
</dbReference>
<dbReference type="SUPFAM" id="SSF47336">
    <property type="entry name" value="ACP-like"/>
    <property type="match status" value="1"/>
</dbReference>
<dbReference type="PROSITE" id="PS50075">
    <property type="entry name" value="CARRIER"/>
    <property type="match status" value="1"/>
</dbReference>
<evidence type="ECO:0000256" key="2">
    <source>
        <dbReference type="ARBA" id="ARBA00022553"/>
    </source>
</evidence>
<proteinExistence type="predicted"/>
<dbReference type="PANTHER" id="PTHR45527:SF1">
    <property type="entry name" value="FATTY ACID SYNTHASE"/>
    <property type="match status" value="1"/>
</dbReference>
<dbReference type="Pfam" id="PF00975">
    <property type="entry name" value="Thioesterase"/>
    <property type="match status" value="1"/>
</dbReference>
<dbReference type="InterPro" id="IPR045851">
    <property type="entry name" value="AMP-bd_C_sf"/>
</dbReference>
<name>A0AAE7CZR1_9GAMM</name>
<dbReference type="SMART" id="SM00823">
    <property type="entry name" value="PKS_PP"/>
    <property type="match status" value="1"/>
</dbReference>
<dbReference type="GO" id="GO:0005737">
    <property type="term" value="C:cytoplasm"/>
    <property type="evidence" value="ECO:0007669"/>
    <property type="project" value="TreeGrafter"/>
</dbReference>
<dbReference type="GO" id="GO:0044550">
    <property type="term" value="P:secondary metabolite biosynthetic process"/>
    <property type="evidence" value="ECO:0007669"/>
    <property type="project" value="TreeGrafter"/>
</dbReference>
<protein>
    <recommendedName>
        <fullName evidence="3">Carrier domain-containing protein</fullName>
    </recommendedName>
</protein>
<dbReference type="InterPro" id="IPR000873">
    <property type="entry name" value="AMP-dep_synth/lig_dom"/>
</dbReference>
<evidence type="ECO:0000313" key="4">
    <source>
        <dbReference type="EMBL" id="QIZ51605.1"/>
    </source>
</evidence>
<evidence type="ECO:0000313" key="5">
    <source>
        <dbReference type="Proteomes" id="UP000500801"/>
    </source>
</evidence>
<evidence type="ECO:0000259" key="3">
    <source>
        <dbReference type="PROSITE" id="PS50075"/>
    </source>
</evidence>
<gene>
    <name evidence="4" type="ORF">DWG24_12940</name>
</gene>
<evidence type="ECO:0000256" key="1">
    <source>
        <dbReference type="ARBA" id="ARBA00022450"/>
    </source>
</evidence>
<reference evidence="4 5" key="1">
    <citation type="submission" date="2018-11" db="EMBL/GenBank/DDBJ databases">
        <title>Complete genome sequence of Dickeya zeae strain CE1 infecting Canna edulis Ker-Gawl. in China.</title>
        <authorList>
            <person name="Zhang J."/>
            <person name="Lin B."/>
            <person name="Shen H."/>
            <person name="Jiang S."/>
            <person name="Pu X."/>
            <person name="Sun D."/>
        </authorList>
    </citation>
    <scope>NUCLEOTIDE SEQUENCE [LARGE SCALE GENOMIC DNA]</scope>
    <source>
        <strain evidence="4 5">CE1</strain>
    </source>
</reference>
<dbReference type="Gene3D" id="3.30.300.30">
    <property type="match status" value="1"/>
</dbReference>
<dbReference type="InterPro" id="IPR001031">
    <property type="entry name" value="Thioesterase"/>
</dbReference>
<keyword evidence="2" id="KW-0597">Phosphoprotein</keyword>
<dbReference type="AlphaFoldDB" id="A0AAE7CZR1"/>
<dbReference type="InterPro" id="IPR009081">
    <property type="entry name" value="PP-bd_ACP"/>
</dbReference>
<dbReference type="GO" id="GO:0043041">
    <property type="term" value="P:amino acid activation for nonribosomal peptide biosynthetic process"/>
    <property type="evidence" value="ECO:0007669"/>
    <property type="project" value="TreeGrafter"/>
</dbReference>
<dbReference type="SUPFAM" id="SSF56801">
    <property type="entry name" value="Acetyl-CoA synthetase-like"/>
    <property type="match status" value="1"/>
</dbReference>
<dbReference type="InterPro" id="IPR020806">
    <property type="entry name" value="PKS_PP-bd"/>
</dbReference>
<dbReference type="Gene3D" id="3.40.50.12780">
    <property type="entry name" value="N-terminal domain of ligase-like"/>
    <property type="match status" value="1"/>
</dbReference>
<dbReference type="Gene3D" id="1.10.1200.10">
    <property type="entry name" value="ACP-like"/>
    <property type="match status" value="1"/>
</dbReference>
<dbReference type="InterPro" id="IPR036736">
    <property type="entry name" value="ACP-like_sf"/>
</dbReference>
<dbReference type="Proteomes" id="UP000500801">
    <property type="component" value="Chromosome"/>
</dbReference>
<dbReference type="RefSeq" id="WP_168362825.1">
    <property type="nucleotide sequence ID" value="NZ_CP033622.1"/>
</dbReference>
<sequence>MKRSLWHGPLTFDATLTSLLAPVVMGLRLTALPMGQELELLSQEIYRESALIKITPAHLSVLTPCLNMAESHKAAHVFVIGGGNLTWEILAPWLQAFPNARFFNEYGPTETVVGCCVYEVSRACQTKRGSVPIGRPIFNTQLFVMKENRPSLPYQKGELCIAGPGVANGYLNREELTAEKFTSLHLQLLTPVRVYRSGDIVAWQRSKELMYYGREDAQIKLNGYRIELQEIVYAIQHCTAIRDVVVIVKDKFLLAFIQNDGDDSSLSEGSVKADLIKVLPHYMVPHRVLFLDSLPVTDSRKFDRNKMASMDHEPSRSIHILPNSMEEICIHKLWIEILTLNRPVSVDENFFELGGSSLHAVKLTIRINQCFDVSMSPREVLLNPTIRGLSQYVTGKKISEDWQPHTCLIEINAGRTTYFIPGVCGQSAMFLAFSDVLRKFTNSIVLEHKGLNGRQPPFELYQSMLDAWLLSIESTHQGGKIILCGHSFGALIAHDLAWLLEKKGYQPLIIMLDACFEDVGADAEELSGNHLTQLITDIYGVTLPEQSSMAIGFKSVYEQHAKFICDYTPLGQIRSPLLYLMAEESPHSDKKNVEQWLEHWAGRYTLSSIQGGHHTMLYRENISTSCSLLESFIKEDLNALLSIKIDVTPCGVNAS</sequence>
<dbReference type="Pfam" id="PF00501">
    <property type="entry name" value="AMP-binding"/>
    <property type="match status" value="1"/>
</dbReference>
<accession>A0AAE7CZR1</accession>
<organism evidence="4 5">
    <name type="scientific">Dickeya zeae</name>
    <dbReference type="NCBI Taxonomy" id="204042"/>
    <lineage>
        <taxon>Bacteria</taxon>
        <taxon>Pseudomonadati</taxon>
        <taxon>Pseudomonadota</taxon>
        <taxon>Gammaproteobacteria</taxon>
        <taxon>Enterobacterales</taxon>
        <taxon>Pectobacteriaceae</taxon>
        <taxon>Dickeya</taxon>
    </lineage>
</organism>
<keyword evidence="1" id="KW-0596">Phosphopantetheine</keyword>
<dbReference type="InterPro" id="IPR042099">
    <property type="entry name" value="ANL_N_sf"/>
</dbReference>